<accession>A0A480AZ23</accession>
<organism evidence="1 2">
    <name type="scientific">Pseudaquabacterium pictum</name>
    <dbReference type="NCBI Taxonomy" id="2315236"/>
    <lineage>
        <taxon>Bacteria</taxon>
        <taxon>Pseudomonadati</taxon>
        <taxon>Pseudomonadota</taxon>
        <taxon>Betaproteobacteria</taxon>
        <taxon>Burkholderiales</taxon>
        <taxon>Sphaerotilaceae</taxon>
        <taxon>Pseudaquabacterium</taxon>
    </lineage>
</organism>
<keyword evidence="2" id="KW-1185">Reference proteome</keyword>
<dbReference type="Proteomes" id="UP000301751">
    <property type="component" value="Unassembled WGS sequence"/>
</dbReference>
<dbReference type="AlphaFoldDB" id="A0A480AZ23"/>
<name>A0A480AZ23_9BURK</name>
<evidence type="ECO:0000313" key="1">
    <source>
        <dbReference type="EMBL" id="GCL65512.1"/>
    </source>
</evidence>
<comment type="caution">
    <text evidence="1">The sequence shown here is derived from an EMBL/GenBank/DDBJ whole genome shotgun (WGS) entry which is preliminary data.</text>
</comment>
<proteinExistence type="predicted"/>
<dbReference type="EMBL" id="BJCL01000017">
    <property type="protein sequence ID" value="GCL65512.1"/>
    <property type="molecule type" value="Genomic_DNA"/>
</dbReference>
<protein>
    <submittedName>
        <fullName evidence="1">Uncharacterized protein</fullName>
    </submittedName>
</protein>
<dbReference type="RefSeq" id="WP_162520892.1">
    <property type="nucleotide sequence ID" value="NZ_BJCL01000017.1"/>
</dbReference>
<gene>
    <name evidence="1" type="ORF">AQPW35_45930</name>
</gene>
<evidence type="ECO:0000313" key="2">
    <source>
        <dbReference type="Proteomes" id="UP000301751"/>
    </source>
</evidence>
<sequence length="193" mass="20264">MKAHFSTAIRPLVRLAAPFGLVLGLGLGLSGPAHAVDGCKLLLCMAGNWQNISQCTPTVRQALRDVARGRGWPTCSMGGNSASGNQYVAPEQCPEQYITNAGSDESGRPIYSCPFSGVIHVAVEGRPWSRTWWSPSGDSVVEWLPAAKAAFANSPDAMDERFDRDHAAWVISEQVRLAAEAAAAAAAAQGGGG</sequence>
<reference evidence="2" key="1">
    <citation type="submission" date="2019-03" db="EMBL/GenBank/DDBJ databases">
        <title>Aquabacterium pictum sp.nov., the first bacteriochlorophyll a-containing freshwater bacterium in the genus Aquabacterium of the class Betaproteobacteria.</title>
        <authorList>
            <person name="Hirose S."/>
            <person name="Tank M."/>
            <person name="Hara E."/>
            <person name="Tamaki H."/>
            <person name="Takaichi S."/>
            <person name="Haruta S."/>
            <person name="Hanada S."/>
        </authorList>
    </citation>
    <scope>NUCLEOTIDE SEQUENCE [LARGE SCALE GENOMIC DNA]</scope>
    <source>
        <strain evidence="2">W35</strain>
    </source>
</reference>